<reference evidence="2" key="1">
    <citation type="journal article" date="2019" name="Int. J. Syst. Evol. Microbiol.">
        <title>The Global Catalogue of Microorganisms (GCM) 10K type strain sequencing project: providing services to taxonomists for standard genome sequencing and annotation.</title>
        <authorList>
            <consortium name="The Broad Institute Genomics Platform"/>
            <consortium name="The Broad Institute Genome Sequencing Center for Infectious Disease"/>
            <person name="Wu L."/>
            <person name="Ma J."/>
        </authorList>
    </citation>
    <scope>NUCLEOTIDE SEQUENCE [LARGE SCALE GENOMIC DNA]</scope>
    <source>
        <strain evidence="2">NBRC 111981</strain>
    </source>
</reference>
<dbReference type="EMBL" id="BSOA01000012">
    <property type="protein sequence ID" value="GLQ87862.1"/>
    <property type="molecule type" value="Genomic_DNA"/>
</dbReference>
<keyword evidence="2" id="KW-1185">Reference proteome</keyword>
<dbReference type="Proteomes" id="UP001156627">
    <property type="component" value="Unassembled WGS sequence"/>
</dbReference>
<comment type="caution">
    <text evidence="1">The sequence shown here is derived from an EMBL/GenBank/DDBJ whole genome shotgun (WGS) entry which is preliminary data.</text>
</comment>
<organism evidence="1 2">
    <name type="scientific">Dyella flagellata</name>
    <dbReference type="NCBI Taxonomy" id="1867833"/>
    <lineage>
        <taxon>Bacteria</taxon>
        <taxon>Pseudomonadati</taxon>
        <taxon>Pseudomonadota</taxon>
        <taxon>Gammaproteobacteria</taxon>
        <taxon>Lysobacterales</taxon>
        <taxon>Rhodanobacteraceae</taxon>
        <taxon>Dyella</taxon>
    </lineage>
</organism>
<evidence type="ECO:0008006" key="3">
    <source>
        <dbReference type="Google" id="ProtNLM"/>
    </source>
</evidence>
<protein>
    <recommendedName>
        <fullName evidence="3">MAE-28990/MAE-18760-like HEPN domain-containing protein</fullName>
    </recommendedName>
</protein>
<proteinExistence type="predicted"/>
<accession>A0ABQ5X8A1</accession>
<sequence>MAEDWLAFVHSFNLSPSIPQTVALKYLRAQKLYAFAWFDCDLIKAGELVALSALERALKENYEGKLKKSGLAAWVEYMAEHDGLTDKVLPIALRCGQPVVQYLYETDAAIEARKKMGALEPNTLARIRNGLAHGDPFDGLSWPGLLEIVRDLIEYAYRRRL</sequence>
<evidence type="ECO:0000313" key="1">
    <source>
        <dbReference type="EMBL" id="GLQ87862.1"/>
    </source>
</evidence>
<gene>
    <name evidence="1" type="ORF">GCM10007898_14300</name>
</gene>
<evidence type="ECO:0000313" key="2">
    <source>
        <dbReference type="Proteomes" id="UP001156627"/>
    </source>
</evidence>
<name>A0ABQ5X8A1_9GAMM</name>